<feature type="non-terminal residue" evidence="1">
    <location>
        <position position="191"/>
    </location>
</feature>
<protein>
    <recommendedName>
        <fullName evidence="2">Calcineurin-like phosphoesterase domain-containing protein</fullName>
    </recommendedName>
</protein>
<reference evidence="1" key="1">
    <citation type="journal article" date="2014" name="Front. Microbiol.">
        <title>High frequency of phylogenetically diverse reductive dehalogenase-homologous genes in deep subseafloor sedimentary metagenomes.</title>
        <authorList>
            <person name="Kawai M."/>
            <person name="Futagami T."/>
            <person name="Toyoda A."/>
            <person name="Takaki Y."/>
            <person name="Nishi S."/>
            <person name="Hori S."/>
            <person name="Arai W."/>
            <person name="Tsubouchi T."/>
            <person name="Morono Y."/>
            <person name="Uchiyama I."/>
            <person name="Ito T."/>
            <person name="Fujiyama A."/>
            <person name="Inagaki F."/>
            <person name="Takami H."/>
        </authorList>
    </citation>
    <scope>NUCLEOTIDE SEQUENCE</scope>
    <source>
        <strain evidence="1">Expedition CK06-06</strain>
    </source>
</reference>
<dbReference type="InterPro" id="IPR029052">
    <property type="entry name" value="Metallo-depent_PP-like"/>
</dbReference>
<dbReference type="AlphaFoldDB" id="X1TUV2"/>
<gene>
    <name evidence="1" type="ORF">S12H4_52566</name>
</gene>
<comment type="caution">
    <text evidence="1">The sequence shown here is derived from an EMBL/GenBank/DDBJ whole genome shotgun (WGS) entry which is preliminary data.</text>
</comment>
<evidence type="ECO:0008006" key="2">
    <source>
        <dbReference type="Google" id="ProtNLM"/>
    </source>
</evidence>
<name>X1TUV2_9ZZZZ</name>
<organism evidence="1">
    <name type="scientific">marine sediment metagenome</name>
    <dbReference type="NCBI Taxonomy" id="412755"/>
    <lineage>
        <taxon>unclassified sequences</taxon>
        <taxon>metagenomes</taxon>
        <taxon>ecological metagenomes</taxon>
    </lineage>
</organism>
<sequence length="191" mass="22337">MGKGSQDKGVIKRWLYFTDPHIPYHDQPAFNCTMKAIEIIKPDGVGLLGDIFENDFASHWQWKRRQKPPLEFQLEKIDEGLINNNYWMDVIDEVLDRAKVASRIYCEGNHEEWLDIFVESHPHLSKTAHKFGSGYEFHNTVNLAKRGYKYFRIGEKHKNGRLYLYHGHLHGGIHHSKAHLIKMGVNVMYGH</sequence>
<dbReference type="SUPFAM" id="SSF56300">
    <property type="entry name" value="Metallo-dependent phosphatases"/>
    <property type="match status" value="1"/>
</dbReference>
<proteinExistence type="predicted"/>
<accession>X1TUV2</accession>
<dbReference type="EMBL" id="BARW01033368">
    <property type="protein sequence ID" value="GAJ08999.1"/>
    <property type="molecule type" value="Genomic_DNA"/>
</dbReference>
<evidence type="ECO:0000313" key="1">
    <source>
        <dbReference type="EMBL" id="GAJ08999.1"/>
    </source>
</evidence>